<evidence type="ECO:0000313" key="10">
    <source>
        <dbReference type="Proteomes" id="UP000664209"/>
    </source>
</evidence>
<proteinExistence type="predicted"/>
<dbReference type="Proteomes" id="UP000664209">
    <property type="component" value="Unassembled WGS sequence"/>
</dbReference>
<evidence type="ECO:0000256" key="3">
    <source>
        <dbReference type="ARBA" id="ARBA00022692"/>
    </source>
</evidence>
<comment type="caution">
    <text evidence="9">The sequence shown here is derived from an EMBL/GenBank/DDBJ whole genome shotgun (WGS) entry which is preliminary data.</text>
</comment>
<dbReference type="GO" id="GO:0045436">
    <property type="term" value="F:lycopene beta cyclase activity"/>
    <property type="evidence" value="ECO:0007669"/>
    <property type="project" value="UniProtKB-ARBA"/>
</dbReference>
<dbReference type="GO" id="GO:0016020">
    <property type="term" value="C:membrane"/>
    <property type="evidence" value="ECO:0007669"/>
    <property type="project" value="UniProtKB-SubCell"/>
</dbReference>
<keyword evidence="5 8" id="KW-1133">Transmembrane helix</keyword>
<dbReference type="InterPro" id="IPR017825">
    <property type="entry name" value="Lycopene_cyclase_dom"/>
</dbReference>
<dbReference type="GO" id="GO:0016117">
    <property type="term" value="P:carotenoid biosynthetic process"/>
    <property type="evidence" value="ECO:0007669"/>
    <property type="project" value="UniProtKB-KW"/>
</dbReference>
<comment type="subcellular location">
    <subcellularLocation>
        <location evidence="1">Membrane</location>
        <topology evidence="1">Multi-pass membrane protein</topology>
    </subcellularLocation>
</comment>
<feature type="transmembrane region" description="Helical" evidence="8">
    <location>
        <begin position="80"/>
        <end position="102"/>
    </location>
</feature>
<dbReference type="EMBL" id="JAGEMK010000008">
    <property type="protein sequence ID" value="MBO1752863.1"/>
    <property type="molecule type" value="Genomic_DNA"/>
</dbReference>
<keyword evidence="3 8" id="KW-0812">Transmembrane</keyword>
<feature type="transmembrane region" description="Helical" evidence="8">
    <location>
        <begin position="35"/>
        <end position="60"/>
    </location>
</feature>
<keyword evidence="7" id="KW-0413">Isomerase</keyword>
<name>A0A939LRR9_9CELL</name>
<keyword evidence="4" id="KW-0125">Carotenoid biosynthesis</keyword>
<feature type="transmembrane region" description="Helical" evidence="8">
    <location>
        <begin position="6"/>
        <end position="23"/>
    </location>
</feature>
<evidence type="ECO:0000256" key="6">
    <source>
        <dbReference type="ARBA" id="ARBA00023136"/>
    </source>
</evidence>
<evidence type="ECO:0000313" key="9">
    <source>
        <dbReference type="EMBL" id="MBO1752863.1"/>
    </source>
</evidence>
<accession>A0A939LRR9</accession>
<sequence>MSFAYGVALLISITGMVVLDHRFRLFFFADARRAAVVLVAGVLFFVVWDLVGIATGVFFRGETEFMTGLQLAPELPVEEIGFLTLLCYLTMNLYAGAGHVLAARSQGRRGRAAEVGR</sequence>
<reference evidence="9" key="1">
    <citation type="submission" date="2021-03" db="EMBL/GenBank/DDBJ databases">
        <title>Actinotalea soli sp. nov., isolated from soil.</title>
        <authorList>
            <person name="Ping W."/>
            <person name="Zhang J."/>
        </authorList>
    </citation>
    <scope>NUCLEOTIDE SEQUENCE</scope>
    <source>
        <strain evidence="9">BY-33</strain>
    </source>
</reference>
<keyword evidence="10" id="KW-1185">Reference proteome</keyword>
<keyword evidence="6 8" id="KW-0472">Membrane</keyword>
<protein>
    <submittedName>
        <fullName evidence="9">Lycopene cyclase domain-containing protein</fullName>
    </submittedName>
</protein>
<comment type="pathway">
    <text evidence="2">Carotenoid biosynthesis.</text>
</comment>
<evidence type="ECO:0000256" key="4">
    <source>
        <dbReference type="ARBA" id="ARBA00022746"/>
    </source>
</evidence>
<dbReference type="RefSeq" id="WP_208056553.1">
    <property type="nucleotide sequence ID" value="NZ_JAGEMK010000008.1"/>
</dbReference>
<evidence type="ECO:0000256" key="8">
    <source>
        <dbReference type="SAM" id="Phobius"/>
    </source>
</evidence>
<dbReference type="GO" id="GO:0016872">
    <property type="term" value="F:intramolecular lyase activity"/>
    <property type="evidence" value="ECO:0007669"/>
    <property type="project" value="InterPro"/>
</dbReference>
<gene>
    <name evidence="9" type="ORF">J4G33_13705</name>
</gene>
<evidence type="ECO:0000256" key="7">
    <source>
        <dbReference type="ARBA" id="ARBA00023235"/>
    </source>
</evidence>
<organism evidence="9 10">
    <name type="scientific">Actinotalea soli</name>
    <dbReference type="NCBI Taxonomy" id="2819234"/>
    <lineage>
        <taxon>Bacteria</taxon>
        <taxon>Bacillati</taxon>
        <taxon>Actinomycetota</taxon>
        <taxon>Actinomycetes</taxon>
        <taxon>Micrococcales</taxon>
        <taxon>Cellulomonadaceae</taxon>
        <taxon>Actinotalea</taxon>
    </lineage>
</organism>
<dbReference type="AlphaFoldDB" id="A0A939LRR9"/>
<evidence type="ECO:0000256" key="1">
    <source>
        <dbReference type="ARBA" id="ARBA00004141"/>
    </source>
</evidence>
<evidence type="ECO:0000256" key="5">
    <source>
        <dbReference type="ARBA" id="ARBA00022989"/>
    </source>
</evidence>
<evidence type="ECO:0000256" key="2">
    <source>
        <dbReference type="ARBA" id="ARBA00004829"/>
    </source>
</evidence>
<dbReference type="NCBIfam" id="TIGR03462">
    <property type="entry name" value="CarR_dom_SF"/>
    <property type="match status" value="1"/>
</dbReference>